<dbReference type="EMBL" id="JADYXP020000023">
    <property type="protein sequence ID" value="KAL0101991.1"/>
    <property type="molecule type" value="Genomic_DNA"/>
</dbReference>
<dbReference type="AlphaFoldDB" id="A0AAW2EE49"/>
<comment type="caution">
    <text evidence="2">The sequence shown here is derived from an EMBL/GenBank/DDBJ whole genome shotgun (WGS) entry which is preliminary data.</text>
</comment>
<name>A0AAW2EE49_9HYME</name>
<gene>
    <name evidence="2" type="ORF">PUN28_018504</name>
</gene>
<accession>A0AAW2EE49</accession>
<evidence type="ECO:0000313" key="3">
    <source>
        <dbReference type="Proteomes" id="UP001430953"/>
    </source>
</evidence>
<sequence length="115" mass="12992">MSRLKTNVKRKVFSSYLSLSSRFSRLKFIYNAYAPRAMHDIEERCGEKGNSRRLKGRRNQINMSERSEKKRRNGAATAASINRARLGGGAFALGFFIRTDAFSIYLPPVASLVSL</sequence>
<feature type="region of interest" description="Disordered" evidence="1">
    <location>
        <begin position="47"/>
        <end position="77"/>
    </location>
</feature>
<reference evidence="2 3" key="1">
    <citation type="submission" date="2023-03" db="EMBL/GenBank/DDBJ databases">
        <title>High recombination rates correlate with genetic variation in Cardiocondyla obscurior ants.</title>
        <authorList>
            <person name="Errbii M."/>
        </authorList>
    </citation>
    <scope>NUCLEOTIDE SEQUENCE [LARGE SCALE GENOMIC DNA]</scope>
    <source>
        <strain evidence="2">Alpha-2009</strain>
        <tissue evidence="2">Whole body</tissue>
    </source>
</reference>
<dbReference type="Proteomes" id="UP001430953">
    <property type="component" value="Unassembled WGS sequence"/>
</dbReference>
<proteinExistence type="predicted"/>
<evidence type="ECO:0000313" key="2">
    <source>
        <dbReference type="EMBL" id="KAL0101991.1"/>
    </source>
</evidence>
<keyword evidence="3" id="KW-1185">Reference proteome</keyword>
<organism evidence="2 3">
    <name type="scientific">Cardiocondyla obscurior</name>
    <dbReference type="NCBI Taxonomy" id="286306"/>
    <lineage>
        <taxon>Eukaryota</taxon>
        <taxon>Metazoa</taxon>
        <taxon>Ecdysozoa</taxon>
        <taxon>Arthropoda</taxon>
        <taxon>Hexapoda</taxon>
        <taxon>Insecta</taxon>
        <taxon>Pterygota</taxon>
        <taxon>Neoptera</taxon>
        <taxon>Endopterygota</taxon>
        <taxon>Hymenoptera</taxon>
        <taxon>Apocrita</taxon>
        <taxon>Aculeata</taxon>
        <taxon>Formicoidea</taxon>
        <taxon>Formicidae</taxon>
        <taxon>Myrmicinae</taxon>
        <taxon>Cardiocondyla</taxon>
    </lineage>
</organism>
<protein>
    <submittedName>
        <fullName evidence="2">Uncharacterized protein</fullName>
    </submittedName>
</protein>
<evidence type="ECO:0000256" key="1">
    <source>
        <dbReference type="SAM" id="MobiDB-lite"/>
    </source>
</evidence>